<feature type="compositionally biased region" description="Basic and acidic residues" evidence="13">
    <location>
        <begin position="67"/>
        <end position="87"/>
    </location>
</feature>
<keyword evidence="6" id="KW-0813">Transport</keyword>
<proteinExistence type="predicted"/>
<dbReference type="SUPFAM" id="SSF55961">
    <property type="entry name" value="Bet v1-like"/>
    <property type="match status" value="1"/>
</dbReference>
<feature type="compositionally biased region" description="Basic and acidic residues" evidence="13">
    <location>
        <begin position="305"/>
        <end position="324"/>
    </location>
</feature>
<organism evidence="16 17">
    <name type="scientific">Monosiga brevicollis</name>
    <name type="common">Choanoflagellate</name>
    <dbReference type="NCBI Taxonomy" id="81824"/>
    <lineage>
        <taxon>Eukaryota</taxon>
        <taxon>Choanoflagellata</taxon>
        <taxon>Craspedida</taxon>
        <taxon>Salpingoecidae</taxon>
        <taxon>Monosiga</taxon>
    </lineage>
</organism>
<feature type="region of interest" description="Disordered" evidence="13">
    <location>
        <begin position="357"/>
        <end position="385"/>
    </location>
</feature>
<feature type="region of interest" description="Disordered" evidence="13">
    <location>
        <begin position="305"/>
        <end position="333"/>
    </location>
</feature>
<dbReference type="FunCoup" id="A9UZX1">
    <property type="interactions" value="1479"/>
</dbReference>
<evidence type="ECO:0000313" key="16">
    <source>
        <dbReference type="EMBL" id="EDQ88914.1"/>
    </source>
</evidence>
<dbReference type="InterPro" id="IPR002913">
    <property type="entry name" value="START_lipid-bd_dom"/>
</dbReference>
<evidence type="ECO:0000256" key="4">
    <source>
        <dbReference type="ARBA" id="ARBA00004555"/>
    </source>
</evidence>
<feature type="compositionally biased region" description="Polar residues" evidence="13">
    <location>
        <begin position="197"/>
        <end position="217"/>
    </location>
</feature>
<evidence type="ECO:0000256" key="1">
    <source>
        <dbReference type="ARBA" id="ARBA00000074"/>
    </source>
</evidence>
<evidence type="ECO:0000256" key="7">
    <source>
        <dbReference type="ARBA" id="ARBA00022490"/>
    </source>
</evidence>
<dbReference type="Proteomes" id="UP000001357">
    <property type="component" value="Unassembled WGS sequence"/>
</dbReference>
<evidence type="ECO:0000256" key="2">
    <source>
        <dbReference type="ARBA" id="ARBA00004240"/>
    </source>
</evidence>
<dbReference type="Pfam" id="PF01852">
    <property type="entry name" value="START"/>
    <property type="match status" value="1"/>
</dbReference>
<feature type="domain" description="PH" evidence="14">
    <location>
        <begin position="89"/>
        <end position="184"/>
    </location>
</feature>
<keyword evidence="7" id="KW-0963">Cytoplasm</keyword>
<evidence type="ECO:0000256" key="11">
    <source>
        <dbReference type="ARBA" id="ARBA00023055"/>
    </source>
</evidence>
<evidence type="ECO:0000256" key="12">
    <source>
        <dbReference type="ARBA" id="ARBA00031527"/>
    </source>
</evidence>
<feature type="compositionally biased region" description="Polar residues" evidence="13">
    <location>
        <begin position="24"/>
        <end position="39"/>
    </location>
</feature>
<dbReference type="GO" id="GO:0005783">
    <property type="term" value="C:endoplasmic reticulum"/>
    <property type="evidence" value="ECO:0007669"/>
    <property type="project" value="UniProtKB-SubCell"/>
</dbReference>
<evidence type="ECO:0000256" key="3">
    <source>
        <dbReference type="ARBA" id="ARBA00004496"/>
    </source>
</evidence>
<evidence type="ECO:0000256" key="6">
    <source>
        <dbReference type="ARBA" id="ARBA00022448"/>
    </source>
</evidence>
<dbReference type="SUPFAM" id="SSF50729">
    <property type="entry name" value="PH domain-like"/>
    <property type="match status" value="1"/>
</dbReference>
<dbReference type="InParanoid" id="A9UZX1"/>
<feature type="region of interest" description="Disordered" evidence="13">
    <location>
        <begin position="1"/>
        <end position="50"/>
    </location>
</feature>
<dbReference type="Gene3D" id="3.30.530.20">
    <property type="match status" value="1"/>
</dbReference>
<dbReference type="GO" id="GO:0035621">
    <property type="term" value="P:ER to Golgi ceramide transport"/>
    <property type="evidence" value="ECO:0000318"/>
    <property type="project" value="GO_Central"/>
</dbReference>
<dbReference type="STRING" id="81824.A9UZX1"/>
<evidence type="ECO:0000259" key="15">
    <source>
        <dbReference type="PROSITE" id="PS50848"/>
    </source>
</evidence>
<dbReference type="InterPro" id="IPR041952">
    <property type="entry name" value="STARD11_START"/>
</dbReference>
<evidence type="ECO:0000256" key="13">
    <source>
        <dbReference type="SAM" id="MobiDB-lite"/>
    </source>
</evidence>
<dbReference type="PANTHER" id="PTHR19308">
    <property type="entry name" value="PHOSPHATIDYLCHOLINE TRANSFER PROTEIN"/>
    <property type="match status" value="1"/>
</dbReference>
<dbReference type="SMART" id="SM00233">
    <property type="entry name" value="PH"/>
    <property type="match status" value="1"/>
</dbReference>
<dbReference type="InterPro" id="IPR011993">
    <property type="entry name" value="PH-like_dom_sf"/>
</dbReference>
<keyword evidence="9" id="KW-0333">Golgi apparatus</keyword>
<dbReference type="PROSITE" id="PS50848">
    <property type="entry name" value="START"/>
    <property type="match status" value="1"/>
</dbReference>
<keyword evidence="8" id="KW-0256">Endoplasmic reticulum</keyword>
<dbReference type="Pfam" id="PF00169">
    <property type="entry name" value="PH"/>
    <property type="match status" value="1"/>
</dbReference>
<reference evidence="16 17" key="1">
    <citation type="journal article" date="2008" name="Nature">
        <title>The genome of the choanoflagellate Monosiga brevicollis and the origin of metazoans.</title>
        <authorList>
            <consortium name="JGI Sequencing"/>
            <person name="King N."/>
            <person name="Westbrook M.J."/>
            <person name="Young S.L."/>
            <person name="Kuo A."/>
            <person name="Abedin M."/>
            <person name="Chapman J."/>
            <person name="Fairclough S."/>
            <person name="Hellsten U."/>
            <person name="Isogai Y."/>
            <person name="Letunic I."/>
            <person name="Marr M."/>
            <person name="Pincus D."/>
            <person name="Putnam N."/>
            <person name="Rokas A."/>
            <person name="Wright K.J."/>
            <person name="Zuzow R."/>
            <person name="Dirks W."/>
            <person name="Good M."/>
            <person name="Goodstein D."/>
            <person name="Lemons D."/>
            <person name="Li W."/>
            <person name="Lyons J.B."/>
            <person name="Morris A."/>
            <person name="Nichols S."/>
            <person name="Richter D.J."/>
            <person name="Salamov A."/>
            <person name="Bork P."/>
            <person name="Lim W.A."/>
            <person name="Manning G."/>
            <person name="Miller W.T."/>
            <person name="McGinnis W."/>
            <person name="Shapiro H."/>
            <person name="Tjian R."/>
            <person name="Grigoriev I.V."/>
            <person name="Rokhsar D."/>
        </authorList>
    </citation>
    <scope>NUCLEOTIDE SEQUENCE [LARGE SCALE GENOMIC DNA]</scope>
    <source>
        <strain evidence="17">MX1 / ATCC 50154</strain>
    </source>
</reference>
<dbReference type="EMBL" id="CH991552">
    <property type="protein sequence ID" value="EDQ88914.1"/>
    <property type="molecule type" value="Genomic_DNA"/>
</dbReference>
<keyword evidence="11" id="KW-0445">Lipid transport</keyword>
<feature type="compositionally biased region" description="Basic and acidic residues" evidence="13">
    <location>
        <begin position="357"/>
        <end position="371"/>
    </location>
</feature>
<evidence type="ECO:0000313" key="17">
    <source>
        <dbReference type="Proteomes" id="UP000001357"/>
    </source>
</evidence>
<feature type="region of interest" description="Disordered" evidence="13">
    <location>
        <begin position="190"/>
        <end position="217"/>
    </location>
</feature>
<dbReference type="InterPro" id="IPR001849">
    <property type="entry name" value="PH_domain"/>
</dbReference>
<feature type="compositionally biased region" description="Low complexity" evidence="13">
    <location>
        <begin position="7"/>
        <end position="16"/>
    </location>
</feature>
<evidence type="ECO:0000256" key="5">
    <source>
        <dbReference type="ARBA" id="ARBA00021440"/>
    </source>
</evidence>
<feature type="region of interest" description="Disordered" evidence="13">
    <location>
        <begin position="67"/>
        <end position="92"/>
    </location>
</feature>
<evidence type="ECO:0000256" key="8">
    <source>
        <dbReference type="ARBA" id="ARBA00022824"/>
    </source>
</evidence>
<dbReference type="AlphaFoldDB" id="A9UZX1"/>
<feature type="domain" description="START" evidence="15">
    <location>
        <begin position="410"/>
        <end position="601"/>
    </location>
</feature>
<keyword evidence="10" id="KW-0175">Coiled coil</keyword>
<evidence type="ECO:0000259" key="14">
    <source>
        <dbReference type="PROSITE" id="PS50003"/>
    </source>
</evidence>
<name>A9UZX1_MONBE</name>
<dbReference type="CDD" id="cd13283">
    <property type="entry name" value="PH_GPBP"/>
    <property type="match status" value="1"/>
</dbReference>
<dbReference type="KEGG" id="mbr:MONBRDRAFT_32502"/>
<dbReference type="GO" id="GO:0005794">
    <property type="term" value="C:Golgi apparatus"/>
    <property type="evidence" value="ECO:0007669"/>
    <property type="project" value="UniProtKB-SubCell"/>
</dbReference>
<dbReference type="OMA" id="LETCHRI"/>
<dbReference type="eggNOG" id="KOG1739">
    <property type="taxonomic scope" value="Eukaryota"/>
</dbReference>
<dbReference type="PROSITE" id="PS50003">
    <property type="entry name" value="PH_DOMAIN"/>
    <property type="match status" value="1"/>
</dbReference>
<evidence type="ECO:0000256" key="10">
    <source>
        <dbReference type="ARBA" id="ARBA00023054"/>
    </source>
</evidence>
<gene>
    <name evidence="16" type="ORF">MONBRDRAFT_32502</name>
</gene>
<dbReference type="InterPro" id="IPR023393">
    <property type="entry name" value="START-like_dom_sf"/>
</dbReference>
<sequence>MPDKEAAFAASASSEGRGSRKSTPGHSGRTSPLLTTTSHPAPRRYSNLHKRSISDVVASHSYDFVQHDDDSVGAHSDTELDGRDREPPLPSREGQVAKWTNYIHGWQERYLVLRDGTLSYFKSAQERTRACRGSIDVIGAVIKAHDFDALRFDVVVGADQLFYVRATSTAERDAWVADLRLTKDLLPDRQPSALSRRPSTFSLASGTSANSAHVGTSNGPRIFKDKLAELKSIQSALGKQALSLHTNLQQVVDEFGEESSEGSRAREAAEEAVLFKVAAQGTMSAIEETIALLIKREEDLHRRYERERQKRKQLEEELDTRPDMRNLGPDYVEGPHTLLNDDEFYDALETGLDQLEAQERHRQEEEARLESQRAQQSALPSRKTHRFTGLVDEQLQHSLALADEDVDAHWALGYQEGQLKVFRRESAESGTPTDRLKAFHYIPGISGRELAEYFFNTDYKTEWEHTIESFRVLEFLDQHTNVTHMIHKRVWPSAQRDSCFVSHFCHINEHRWAVLNYSVDHDMAPQDKFVRLTCAMFLLCDTDIQSRDTPQSRKDVGCRITYVASINPGGWAPPSVVKAVSQREYPKFLKNLEKHVLKHYEGKPLSV</sequence>
<evidence type="ECO:0000256" key="9">
    <source>
        <dbReference type="ARBA" id="ARBA00023034"/>
    </source>
</evidence>
<dbReference type="PANTHER" id="PTHR19308:SF53">
    <property type="entry name" value="CERAMIDE TRANSFER PROTEIN"/>
    <property type="match status" value="1"/>
</dbReference>
<dbReference type="RefSeq" id="XP_001746019.1">
    <property type="nucleotide sequence ID" value="XM_001745967.1"/>
</dbReference>
<dbReference type="GeneID" id="5891408"/>
<comment type="catalytic activity">
    <reaction evidence="1">
        <text>N-hexadecanoylsphing-4-enine(in) = N-hexadecanoylsphing-4-enine(out)</text>
        <dbReference type="Rhea" id="RHEA:45720"/>
        <dbReference type="ChEBI" id="CHEBI:72959"/>
    </reaction>
</comment>
<dbReference type="GO" id="GO:0008289">
    <property type="term" value="F:lipid binding"/>
    <property type="evidence" value="ECO:0007669"/>
    <property type="project" value="InterPro"/>
</dbReference>
<protein>
    <recommendedName>
        <fullName evidence="5">Ceramide transfer protein</fullName>
    </recommendedName>
    <alternativeName>
        <fullName evidence="12">Collagen type IV alpha-3-binding protein</fullName>
    </alternativeName>
</protein>
<dbReference type="SMART" id="SM00234">
    <property type="entry name" value="START"/>
    <property type="match status" value="1"/>
</dbReference>
<comment type="subcellular location">
    <subcellularLocation>
        <location evidence="3">Cytoplasm</location>
    </subcellularLocation>
    <subcellularLocation>
        <location evidence="2">Endoplasmic reticulum</location>
    </subcellularLocation>
    <subcellularLocation>
        <location evidence="4">Golgi apparatus</location>
    </subcellularLocation>
</comment>
<accession>A9UZX1</accession>
<keyword evidence="17" id="KW-1185">Reference proteome</keyword>
<dbReference type="CDD" id="cd08872">
    <property type="entry name" value="START_STARD11-like"/>
    <property type="match status" value="1"/>
</dbReference>
<dbReference type="InterPro" id="IPR051213">
    <property type="entry name" value="START_lipid_transfer"/>
</dbReference>
<dbReference type="Gene3D" id="2.30.29.30">
    <property type="entry name" value="Pleckstrin-homology domain (PH domain)/Phosphotyrosine-binding domain (PTB)"/>
    <property type="match status" value="1"/>
</dbReference>